<evidence type="ECO:0000313" key="3">
    <source>
        <dbReference type="EMBL" id="CAB9515453.1"/>
    </source>
</evidence>
<dbReference type="AlphaFoldDB" id="A0A9N8HHL7"/>
<reference evidence="3" key="1">
    <citation type="submission" date="2020-06" db="EMBL/GenBank/DDBJ databases">
        <authorList>
            <consortium name="Plant Systems Biology data submission"/>
        </authorList>
    </citation>
    <scope>NUCLEOTIDE SEQUENCE</scope>
    <source>
        <strain evidence="3">D6</strain>
    </source>
</reference>
<organism evidence="3 4">
    <name type="scientific">Seminavis robusta</name>
    <dbReference type="NCBI Taxonomy" id="568900"/>
    <lineage>
        <taxon>Eukaryota</taxon>
        <taxon>Sar</taxon>
        <taxon>Stramenopiles</taxon>
        <taxon>Ochrophyta</taxon>
        <taxon>Bacillariophyta</taxon>
        <taxon>Bacillariophyceae</taxon>
        <taxon>Bacillariophycidae</taxon>
        <taxon>Naviculales</taxon>
        <taxon>Naviculaceae</taxon>
        <taxon>Seminavis</taxon>
    </lineage>
</organism>
<feature type="domain" description="DUF6824" evidence="2">
    <location>
        <begin position="17"/>
        <end position="104"/>
    </location>
</feature>
<feature type="compositionally biased region" description="Low complexity" evidence="1">
    <location>
        <begin position="130"/>
        <end position="143"/>
    </location>
</feature>
<gene>
    <name evidence="3" type="ORF">SEMRO_717_G191970.1</name>
</gene>
<proteinExistence type="predicted"/>
<comment type="caution">
    <text evidence="3">The sequence shown here is derived from an EMBL/GenBank/DDBJ whole genome shotgun (WGS) entry which is preliminary data.</text>
</comment>
<sequence>MTTETILPAGFTPGDKDVMVGRGKVCYKHAGNRRLTEIVRSALGTYSASGATKKSKSELIKSIMSQIRDESPDGGFIKFDNESGRWFIVADRIAREKVSQTFRDALNDRYKSSTTSKTLKRRQQRINRQTSTGSKGGSSSDGTNKVDQQEIPEAQARVDALLMAANFTANKQMLPHPGISALPGLGVGMSPYYSPGLLHGFGNPNMMSSMMNPSLANLMAGPATAAAQANYNAMFMASANNEIQQQQQQQAMKETAVPTRPKLEP</sequence>
<protein>
    <submittedName>
        <fullName evidence="3">Nitrilase family, member 2</fullName>
    </submittedName>
</protein>
<name>A0A9N8HHL7_9STRA</name>
<feature type="region of interest" description="Disordered" evidence="1">
    <location>
        <begin position="242"/>
        <end position="265"/>
    </location>
</feature>
<dbReference type="Pfam" id="PF20710">
    <property type="entry name" value="DUF6824"/>
    <property type="match status" value="1"/>
</dbReference>
<keyword evidence="4" id="KW-1185">Reference proteome</keyword>
<dbReference type="Proteomes" id="UP001153069">
    <property type="component" value="Unassembled WGS sequence"/>
</dbReference>
<feature type="region of interest" description="Disordered" evidence="1">
    <location>
        <begin position="111"/>
        <end position="146"/>
    </location>
</feature>
<evidence type="ECO:0000256" key="1">
    <source>
        <dbReference type="SAM" id="MobiDB-lite"/>
    </source>
</evidence>
<dbReference type="EMBL" id="CAICTM010000716">
    <property type="protein sequence ID" value="CAB9515453.1"/>
    <property type="molecule type" value="Genomic_DNA"/>
</dbReference>
<evidence type="ECO:0000259" key="2">
    <source>
        <dbReference type="Pfam" id="PF20710"/>
    </source>
</evidence>
<accession>A0A9N8HHL7</accession>
<dbReference type="InterPro" id="IPR049227">
    <property type="entry name" value="DUF6824"/>
</dbReference>
<evidence type="ECO:0000313" key="4">
    <source>
        <dbReference type="Proteomes" id="UP001153069"/>
    </source>
</evidence>